<dbReference type="Gene3D" id="1.10.287.260">
    <property type="match status" value="1"/>
</dbReference>
<dbReference type="GO" id="GO:0034245">
    <property type="term" value="C:mitochondrial DNA-directed RNA polymerase complex"/>
    <property type="evidence" value="ECO:0007669"/>
    <property type="project" value="TreeGrafter"/>
</dbReference>
<dbReference type="Pfam" id="PF14700">
    <property type="entry name" value="RPOL_N"/>
    <property type="match status" value="1"/>
</dbReference>
<feature type="region of interest" description="Disordered" evidence="11">
    <location>
        <begin position="282"/>
        <end position="306"/>
    </location>
</feature>
<keyword evidence="14" id="KW-1185">Reference proteome</keyword>
<dbReference type="InterPro" id="IPR002092">
    <property type="entry name" value="DNA-dir_Rpol_phage-type"/>
</dbReference>
<evidence type="ECO:0000256" key="8">
    <source>
        <dbReference type="ARBA" id="ARBA00023163"/>
    </source>
</evidence>
<keyword evidence="3 10" id="KW-0240">DNA-directed RNA polymerase</keyword>
<accession>A0A427YGG2</accession>
<dbReference type="GO" id="GO:0003899">
    <property type="term" value="F:DNA-directed RNA polymerase activity"/>
    <property type="evidence" value="ECO:0007669"/>
    <property type="project" value="UniProtKB-EC"/>
</dbReference>
<feature type="region of interest" description="Disordered" evidence="11">
    <location>
        <begin position="1213"/>
        <end position="1237"/>
    </location>
</feature>
<dbReference type="FunFam" id="1.10.287.280:FF:000001">
    <property type="entry name" value="DNA-directed RNA polymerase"/>
    <property type="match status" value="1"/>
</dbReference>
<feature type="region of interest" description="Disordered" evidence="11">
    <location>
        <begin position="391"/>
        <end position="417"/>
    </location>
</feature>
<comment type="catalytic activity">
    <reaction evidence="9 10">
        <text>RNA(n) + a ribonucleoside 5'-triphosphate = RNA(n+1) + diphosphate</text>
        <dbReference type="Rhea" id="RHEA:21248"/>
        <dbReference type="Rhea" id="RHEA-COMP:14527"/>
        <dbReference type="Rhea" id="RHEA-COMP:17342"/>
        <dbReference type="ChEBI" id="CHEBI:33019"/>
        <dbReference type="ChEBI" id="CHEBI:61557"/>
        <dbReference type="ChEBI" id="CHEBI:140395"/>
        <dbReference type="EC" id="2.7.7.6"/>
    </reaction>
</comment>
<dbReference type="OrthoDB" id="276422at2759"/>
<comment type="subcellular location">
    <subcellularLocation>
        <location evidence="1">Mitochondrion</location>
    </subcellularLocation>
</comment>
<feature type="compositionally biased region" description="Polar residues" evidence="11">
    <location>
        <begin position="284"/>
        <end position="305"/>
    </location>
</feature>
<dbReference type="GO" id="GO:0001018">
    <property type="term" value="F:mitochondrial promoter sequence-specific DNA binding"/>
    <property type="evidence" value="ECO:0007669"/>
    <property type="project" value="TreeGrafter"/>
</dbReference>
<dbReference type="SUPFAM" id="SSF56672">
    <property type="entry name" value="DNA/RNA polymerases"/>
    <property type="match status" value="1"/>
</dbReference>
<gene>
    <name evidence="13" type="primary">RPO41</name>
    <name evidence="13" type="ORF">EHS25_001585</name>
</gene>
<sequence>MIPLRIVSRARLAPSPLPSRLSAVRQARPFTSPTVSRSRPSAQLAEIENDSPEPYYHHGPSSSSERLPRSPQPVRVARRIQLPSPLPSDVIPEANAAQSTLYPSTGVIDSISMISICLRRPEHVPRAYQIFKQLLEDSRTGVRTLPDAEVTGDRGLKNWSVGGKQRAEWKNSRVSQRAWNEEVIKSIKADSSPILIPNTHSSQTPLTPLAPYFANETLSVDRLLDAIEPSAMPLAYESLLDLARNHGLSRVDEAVRKHQGVERERRELLQREVVEEVKPVLETTGKSSRARTSAPTEEVASSEQPQARFAVSNLRKTLSHLNSASLPRNRQYDLERASYDAARAELAHSAKLLEDQKITAVAEAQTLQRERLQAWMYTWLGDLSAKLRKDMEDMRQRQDTVPPGGGRRKEGAQSYTSTSGLREGSLLLYMSLLPVDKLALITILEIMRMSGTGGIADGMKALRGMLAVGKAIETEYRAETIKNVAGVDSPHWLRAIDPQTQKPSRVLVSNVWHSLGKQLKEGKESADEADRQLEHDLRAVWTPAWSQMVQLGLGSYLVESLLSVAKVNRFGKDPVTGEQVTEEQAAFTHGYDYVRGKKLGVIRLNPVVASRLARDNVGVVIHPKHLPMLVEPRPWRSHDEGGYLMHRVPIMRFKESMEQQTYLSKASEAGHLEPVFHGLDVLSSTPWAINRKIFDVILKAWNSGEAIADIPASEEKANHKLPPKPDARDTDPSKRSQYVEQVKQVLAAQRKDHSERCKFNYNLEIARSYLNDTFYLPHNMDFRGRAYPIPPHLSPVGDDLCRGLLTFGVKKPIGKTGLKWLQIHLANVYGFDKASFEERARFAQDHEQDIFDSADKPLEGNRWWLQAEDPWQCLATCFELAAALRSPDPTAFESSLPVHQDGTCNGMQHYAALGGDVRGAKAVNLENGDRPADIYSGVADIVNKVIADDRATGHTVAKLINKPLGRKVVKQTVMTTVYGVTFIGARDQIAKQLVLRGDIPSEHIFTVSAYVAKTVLSCIGDLFSGAKDIMEWLTLAARLISRSIPPERVAVAAQQLQQKPRAFTVARPSSRVIKELMTSVIWTTPLGLPVVQPYRKAVKKQKQSTAFPPNFIHSLDATHMLLTALRCKQANITFASVHDSYWTHACSVEDMSERIRETFIHLHSQDLVGELRQEFLERYGEHRIPVRNAKQISSASLKRRAKDEERRQRLAHLMTDELEHPTPSTSSDRSPAAAGENPAVEALEGATAHDVSLDDALAPHEIGSEGMEADESESTLSGSSESEAKSDALGLSSADLANLASRKDEADVPEERIENQRFVKFADVLPPCPPRGGFDVNRIRESAYFFS</sequence>
<feature type="region of interest" description="Disordered" evidence="11">
    <location>
        <begin position="23"/>
        <end position="74"/>
    </location>
</feature>
<dbReference type="InterPro" id="IPR046950">
    <property type="entry name" value="DNA-dir_Rpol_C_phage-type"/>
</dbReference>
<dbReference type="SMART" id="SM01311">
    <property type="entry name" value="RPOL_N"/>
    <property type="match status" value="1"/>
</dbReference>
<dbReference type="Gene3D" id="1.10.150.20">
    <property type="entry name" value="5' to 3' exonuclease, C-terminal subdomain"/>
    <property type="match status" value="1"/>
</dbReference>
<comment type="function">
    <text evidence="10">DNA-dependent RNA polymerase catalyzes the transcription of DNA into RNA using the four ribonucleoside triphosphates as substrates.</text>
</comment>
<comment type="similarity">
    <text evidence="2 10">Belongs to the phage and mitochondrial RNA polymerase family.</text>
</comment>
<evidence type="ECO:0000259" key="12">
    <source>
        <dbReference type="SMART" id="SM01311"/>
    </source>
</evidence>
<feature type="region of interest" description="Disordered" evidence="11">
    <location>
        <begin position="1266"/>
        <end position="1290"/>
    </location>
</feature>
<evidence type="ECO:0000256" key="11">
    <source>
        <dbReference type="SAM" id="MobiDB-lite"/>
    </source>
</evidence>
<dbReference type="PROSITE" id="PS00900">
    <property type="entry name" value="RNA_POL_PHAGE_1"/>
    <property type="match status" value="1"/>
</dbReference>
<keyword evidence="7" id="KW-0496">Mitochondrion</keyword>
<evidence type="ECO:0000256" key="2">
    <source>
        <dbReference type="ARBA" id="ARBA00009493"/>
    </source>
</evidence>
<evidence type="ECO:0000313" key="13">
    <source>
        <dbReference type="EMBL" id="RSH90251.1"/>
    </source>
</evidence>
<evidence type="ECO:0000256" key="9">
    <source>
        <dbReference type="ARBA" id="ARBA00048552"/>
    </source>
</evidence>
<keyword evidence="5 10" id="KW-0548">Nucleotidyltransferase</keyword>
<dbReference type="InterPro" id="IPR024075">
    <property type="entry name" value="DNA-dir_RNA_pol_helix_hairp_sf"/>
</dbReference>
<protein>
    <recommendedName>
        <fullName evidence="10">DNA-directed RNA polymerase</fullName>
        <ecNumber evidence="10">2.7.7.6</ecNumber>
    </recommendedName>
</protein>
<evidence type="ECO:0000256" key="4">
    <source>
        <dbReference type="ARBA" id="ARBA00022679"/>
    </source>
</evidence>
<keyword evidence="4 10" id="KW-0808">Transferase</keyword>
<dbReference type="Pfam" id="PF00940">
    <property type="entry name" value="RNA_pol"/>
    <property type="match status" value="1"/>
</dbReference>
<keyword evidence="8 10" id="KW-0804">Transcription</keyword>
<dbReference type="Gene3D" id="1.10.1320.10">
    <property type="entry name" value="DNA-directed RNA polymerase, N-terminal domain"/>
    <property type="match status" value="1"/>
</dbReference>
<feature type="compositionally biased region" description="Basic and acidic residues" evidence="11">
    <location>
        <begin position="713"/>
        <end position="734"/>
    </location>
</feature>
<dbReference type="Proteomes" id="UP000279259">
    <property type="component" value="Unassembled WGS sequence"/>
</dbReference>
<evidence type="ECO:0000256" key="6">
    <source>
        <dbReference type="ARBA" id="ARBA00022946"/>
    </source>
</evidence>
<dbReference type="PROSITE" id="PS00489">
    <property type="entry name" value="RNA_POL_PHAGE_2"/>
    <property type="match status" value="1"/>
</dbReference>
<comment type="caution">
    <text evidence="13">The sequence shown here is derived from an EMBL/GenBank/DDBJ whole genome shotgun (WGS) entry which is preliminary data.</text>
</comment>
<evidence type="ECO:0000256" key="3">
    <source>
        <dbReference type="ARBA" id="ARBA00022478"/>
    </source>
</evidence>
<dbReference type="InterPro" id="IPR029262">
    <property type="entry name" value="RPOL_N"/>
</dbReference>
<name>A0A427YGG2_9TREE</name>
<dbReference type="InterPro" id="IPR043502">
    <property type="entry name" value="DNA/RNA_pol_sf"/>
</dbReference>
<dbReference type="EMBL" id="RSCD01000011">
    <property type="protein sequence ID" value="RSH90251.1"/>
    <property type="molecule type" value="Genomic_DNA"/>
</dbReference>
<dbReference type="Gene3D" id="1.10.287.280">
    <property type="match status" value="1"/>
</dbReference>
<organism evidence="13 14">
    <name type="scientific">Saitozyma podzolica</name>
    <dbReference type="NCBI Taxonomy" id="1890683"/>
    <lineage>
        <taxon>Eukaryota</taxon>
        <taxon>Fungi</taxon>
        <taxon>Dikarya</taxon>
        <taxon>Basidiomycota</taxon>
        <taxon>Agaricomycotina</taxon>
        <taxon>Tremellomycetes</taxon>
        <taxon>Tremellales</taxon>
        <taxon>Trimorphomycetaceae</taxon>
        <taxon>Saitozyma</taxon>
    </lineage>
</organism>
<feature type="region of interest" description="Disordered" evidence="11">
    <location>
        <begin position="712"/>
        <end position="735"/>
    </location>
</feature>
<dbReference type="FunFam" id="1.10.150.20:FF:000041">
    <property type="entry name" value="DNA-directed RNA polymerase"/>
    <property type="match status" value="1"/>
</dbReference>
<evidence type="ECO:0000256" key="5">
    <source>
        <dbReference type="ARBA" id="ARBA00022695"/>
    </source>
</evidence>
<dbReference type="STRING" id="1890683.A0A427YGG2"/>
<dbReference type="InterPro" id="IPR037159">
    <property type="entry name" value="RNA_POL_N_sf"/>
</dbReference>
<keyword evidence="6" id="KW-0809">Transit peptide</keyword>
<evidence type="ECO:0000256" key="7">
    <source>
        <dbReference type="ARBA" id="ARBA00023128"/>
    </source>
</evidence>
<dbReference type="PANTHER" id="PTHR10102:SF0">
    <property type="entry name" value="DNA-DIRECTED RNA POLYMERASE, MITOCHONDRIAL"/>
    <property type="match status" value="1"/>
</dbReference>
<feature type="compositionally biased region" description="Polar residues" evidence="11">
    <location>
        <begin position="29"/>
        <end position="41"/>
    </location>
</feature>
<evidence type="ECO:0000256" key="1">
    <source>
        <dbReference type="ARBA" id="ARBA00004173"/>
    </source>
</evidence>
<dbReference type="PANTHER" id="PTHR10102">
    <property type="entry name" value="DNA-DIRECTED RNA POLYMERASE, MITOCHONDRIAL"/>
    <property type="match status" value="1"/>
</dbReference>
<evidence type="ECO:0000256" key="10">
    <source>
        <dbReference type="RuleBase" id="RU003805"/>
    </source>
</evidence>
<evidence type="ECO:0000313" key="14">
    <source>
        <dbReference type="Proteomes" id="UP000279259"/>
    </source>
</evidence>
<dbReference type="GO" id="GO:0006390">
    <property type="term" value="P:mitochondrial transcription"/>
    <property type="evidence" value="ECO:0007669"/>
    <property type="project" value="TreeGrafter"/>
</dbReference>
<dbReference type="FunFam" id="1.10.287.260:FF:000001">
    <property type="entry name" value="DNA-directed RNA polymerase"/>
    <property type="match status" value="1"/>
</dbReference>
<proteinExistence type="inferred from homology"/>
<feature type="domain" description="DNA-directed RNA polymerase N-terminal" evidence="12">
    <location>
        <begin position="329"/>
        <end position="684"/>
    </location>
</feature>
<reference evidence="13 14" key="1">
    <citation type="submission" date="2018-11" db="EMBL/GenBank/DDBJ databases">
        <title>Genome sequence of Saitozyma podzolica DSM 27192.</title>
        <authorList>
            <person name="Aliyu H."/>
            <person name="Gorte O."/>
            <person name="Ochsenreither K."/>
        </authorList>
    </citation>
    <scope>NUCLEOTIDE SEQUENCE [LARGE SCALE GENOMIC DNA]</scope>
    <source>
        <strain evidence="13 14">DSM 27192</strain>
    </source>
</reference>
<dbReference type="EC" id="2.7.7.6" evidence="10"/>